<dbReference type="WBParaSite" id="HPBE_0000466401-mRNA-1">
    <property type="protein sequence ID" value="HPBE_0000466401-mRNA-1"/>
    <property type="gene ID" value="HPBE_0000466401"/>
</dbReference>
<dbReference type="EMBL" id="UZAH01025345">
    <property type="protein sequence ID" value="VDO62003.1"/>
    <property type="molecule type" value="Genomic_DNA"/>
</dbReference>
<accession>A0A3P7YB89</accession>
<feature type="region of interest" description="Disordered" evidence="1">
    <location>
        <begin position="35"/>
        <end position="63"/>
    </location>
</feature>
<feature type="compositionally biased region" description="Polar residues" evidence="1">
    <location>
        <begin position="42"/>
        <end position="56"/>
    </location>
</feature>
<proteinExistence type="predicted"/>
<accession>A0A183FE92</accession>
<sequence length="266" mass="29159">MCEARLRWHGHVLRGEEDRVKIGLNFEVIGKLPGGRPKQRWSDTTGVSANDSTPPSQGAAAGNGWERTLFTHEELFTVEQAHDRRNDRIWSTQGPASSVIVKHCQNPKVIVMAESAVPFLWRKEQNFHDVKANYKTYLLFKILRMKEPKLLLQAYKSYVCPIVEFGITGEEHKAWCKGNSPDFIPLAKAVLFPGPLSDGSRRVVHFGGWSVNALIVLSDGGDAASIHPKTFGLRHVNIEGAAAKAFKPSVSGGVGGPERVAGSVGV</sequence>
<gene>
    <name evidence="2" type="ORF">HPBE_LOCUS4665</name>
</gene>
<dbReference type="AlphaFoldDB" id="A0A183FE92"/>
<keyword evidence="3" id="KW-1185">Reference proteome</keyword>
<organism evidence="3 4">
    <name type="scientific">Heligmosomoides polygyrus</name>
    <name type="common">Parasitic roundworm</name>
    <dbReference type="NCBI Taxonomy" id="6339"/>
    <lineage>
        <taxon>Eukaryota</taxon>
        <taxon>Metazoa</taxon>
        <taxon>Ecdysozoa</taxon>
        <taxon>Nematoda</taxon>
        <taxon>Chromadorea</taxon>
        <taxon>Rhabditida</taxon>
        <taxon>Rhabditina</taxon>
        <taxon>Rhabditomorpha</taxon>
        <taxon>Strongyloidea</taxon>
        <taxon>Heligmosomidae</taxon>
        <taxon>Heligmosomoides</taxon>
    </lineage>
</organism>
<reference evidence="4" key="2">
    <citation type="submission" date="2019-09" db="UniProtKB">
        <authorList>
            <consortium name="WormBaseParasite"/>
        </authorList>
    </citation>
    <scope>IDENTIFICATION</scope>
</reference>
<evidence type="ECO:0000313" key="4">
    <source>
        <dbReference type="WBParaSite" id="HPBE_0000466401-mRNA-1"/>
    </source>
</evidence>
<evidence type="ECO:0000313" key="3">
    <source>
        <dbReference type="Proteomes" id="UP000050761"/>
    </source>
</evidence>
<evidence type="ECO:0000313" key="2">
    <source>
        <dbReference type="EMBL" id="VDO62003.1"/>
    </source>
</evidence>
<evidence type="ECO:0000256" key="1">
    <source>
        <dbReference type="SAM" id="MobiDB-lite"/>
    </source>
</evidence>
<reference evidence="2 3" key="1">
    <citation type="submission" date="2018-11" db="EMBL/GenBank/DDBJ databases">
        <authorList>
            <consortium name="Pathogen Informatics"/>
        </authorList>
    </citation>
    <scope>NUCLEOTIDE SEQUENCE [LARGE SCALE GENOMIC DNA]</scope>
</reference>
<protein>
    <submittedName>
        <fullName evidence="4">Exostosin domain-containing protein</fullName>
    </submittedName>
</protein>
<dbReference type="Proteomes" id="UP000050761">
    <property type="component" value="Unassembled WGS sequence"/>
</dbReference>
<name>A0A183FE92_HELPZ</name>